<keyword evidence="4 6" id="KW-0472">Membrane</keyword>
<reference evidence="9" key="1">
    <citation type="journal article" date="2017" name="Genome Biol.">
        <title>Comparative genomics reveals high biological diversity and specific adaptations in the industrially and medically important fungal genus Aspergillus.</title>
        <authorList>
            <person name="de Vries R.P."/>
            <person name="Riley R."/>
            <person name="Wiebenga A."/>
            <person name="Aguilar-Osorio G."/>
            <person name="Amillis S."/>
            <person name="Uchima C.A."/>
            <person name="Anderluh G."/>
            <person name="Asadollahi M."/>
            <person name="Askin M."/>
            <person name="Barry K."/>
            <person name="Battaglia E."/>
            <person name="Bayram O."/>
            <person name="Benocci T."/>
            <person name="Braus-Stromeyer S.A."/>
            <person name="Caldana C."/>
            <person name="Canovas D."/>
            <person name="Cerqueira G.C."/>
            <person name="Chen F."/>
            <person name="Chen W."/>
            <person name="Choi C."/>
            <person name="Clum A."/>
            <person name="Dos Santos R.A."/>
            <person name="Damasio A.R."/>
            <person name="Diallinas G."/>
            <person name="Emri T."/>
            <person name="Fekete E."/>
            <person name="Flipphi M."/>
            <person name="Freyberg S."/>
            <person name="Gallo A."/>
            <person name="Gournas C."/>
            <person name="Habgood R."/>
            <person name="Hainaut M."/>
            <person name="Harispe M.L."/>
            <person name="Henrissat B."/>
            <person name="Hilden K.S."/>
            <person name="Hope R."/>
            <person name="Hossain A."/>
            <person name="Karabika E."/>
            <person name="Karaffa L."/>
            <person name="Karanyi Z."/>
            <person name="Krasevec N."/>
            <person name="Kuo A."/>
            <person name="Kusch H."/>
            <person name="LaButti K."/>
            <person name="Lagendijk E.L."/>
            <person name="Lapidus A."/>
            <person name="Levasseur A."/>
            <person name="Lindquist E."/>
            <person name="Lipzen A."/>
            <person name="Logrieco A.F."/>
            <person name="MacCabe A."/>
            <person name="Maekelae M.R."/>
            <person name="Malavazi I."/>
            <person name="Melin P."/>
            <person name="Meyer V."/>
            <person name="Mielnichuk N."/>
            <person name="Miskei M."/>
            <person name="Molnar A.P."/>
            <person name="Mule G."/>
            <person name="Ngan C.Y."/>
            <person name="Orejas M."/>
            <person name="Orosz E."/>
            <person name="Ouedraogo J.P."/>
            <person name="Overkamp K.M."/>
            <person name="Park H.-S."/>
            <person name="Perrone G."/>
            <person name="Piumi F."/>
            <person name="Punt P.J."/>
            <person name="Ram A.F."/>
            <person name="Ramon A."/>
            <person name="Rauscher S."/>
            <person name="Record E."/>
            <person name="Riano-Pachon D.M."/>
            <person name="Robert V."/>
            <person name="Roehrig J."/>
            <person name="Ruller R."/>
            <person name="Salamov A."/>
            <person name="Salih N.S."/>
            <person name="Samson R.A."/>
            <person name="Sandor E."/>
            <person name="Sanguinetti M."/>
            <person name="Schuetze T."/>
            <person name="Sepcic K."/>
            <person name="Shelest E."/>
            <person name="Sherlock G."/>
            <person name="Sophianopoulou V."/>
            <person name="Squina F.M."/>
            <person name="Sun H."/>
            <person name="Susca A."/>
            <person name="Todd R.B."/>
            <person name="Tsang A."/>
            <person name="Unkles S.E."/>
            <person name="van de Wiele N."/>
            <person name="van Rossen-Uffink D."/>
            <person name="Oliveira J.V."/>
            <person name="Vesth T.C."/>
            <person name="Visser J."/>
            <person name="Yu J.-H."/>
            <person name="Zhou M."/>
            <person name="Andersen M.R."/>
            <person name="Archer D.B."/>
            <person name="Baker S.E."/>
            <person name="Benoit I."/>
            <person name="Brakhage A.A."/>
            <person name="Braus G.H."/>
            <person name="Fischer R."/>
            <person name="Frisvad J.C."/>
            <person name="Goldman G.H."/>
            <person name="Houbraken J."/>
            <person name="Oakley B."/>
            <person name="Pocsi I."/>
            <person name="Scazzocchio C."/>
            <person name="Seiboth B."/>
            <person name="vanKuyk P.A."/>
            <person name="Wortman J."/>
            <person name="Dyer P.S."/>
            <person name="Grigoriev I.V."/>
        </authorList>
    </citation>
    <scope>NUCLEOTIDE SEQUENCE [LARGE SCALE GENOMIC DNA]</scope>
    <source>
        <strain evidence="9">CBS 583.65</strain>
    </source>
</reference>
<feature type="transmembrane region" description="Helical" evidence="6">
    <location>
        <begin position="246"/>
        <end position="264"/>
    </location>
</feature>
<dbReference type="Pfam" id="PF00999">
    <property type="entry name" value="Na_H_Exchanger"/>
    <property type="match status" value="1"/>
</dbReference>
<feature type="transmembrane region" description="Helical" evidence="6">
    <location>
        <begin position="446"/>
        <end position="469"/>
    </location>
</feature>
<gene>
    <name evidence="8" type="ORF">ASPVEDRAFT_123266</name>
</gene>
<dbReference type="AlphaFoldDB" id="A0A1L9PAE2"/>
<evidence type="ECO:0000256" key="5">
    <source>
        <dbReference type="SAM" id="MobiDB-lite"/>
    </source>
</evidence>
<dbReference type="GO" id="GO:0015385">
    <property type="term" value="F:sodium:proton antiporter activity"/>
    <property type="evidence" value="ECO:0007669"/>
    <property type="project" value="InterPro"/>
</dbReference>
<accession>A0A1L9PAE2</accession>
<dbReference type="RefSeq" id="XP_040664208.1">
    <property type="nucleotide sequence ID" value="XM_040806064.1"/>
</dbReference>
<dbReference type="OrthoDB" id="5327978at2759"/>
<evidence type="ECO:0000256" key="2">
    <source>
        <dbReference type="ARBA" id="ARBA00022692"/>
    </source>
</evidence>
<dbReference type="InterPro" id="IPR004712">
    <property type="entry name" value="Na+/H+_antiporter_fungi"/>
</dbReference>
<evidence type="ECO:0000256" key="6">
    <source>
        <dbReference type="SAM" id="Phobius"/>
    </source>
</evidence>
<feature type="domain" description="Cation/H+ exchanger transmembrane" evidence="7">
    <location>
        <begin position="26"/>
        <end position="465"/>
    </location>
</feature>
<feature type="transmembrane region" description="Helical" evidence="6">
    <location>
        <begin position="276"/>
        <end position="295"/>
    </location>
</feature>
<feature type="transmembrane region" description="Helical" evidence="6">
    <location>
        <begin position="37"/>
        <end position="56"/>
    </location>
</feature>
<dbReference type="InterPro" id="IPR006153">
    <property type="entry name" value="Cation/H_exchanger_TM"/>
</dbReference>
<dbReference type="PANTHER" id="PTHR31382:SF5">
    <property type="entry name" value="SODIUM ION_PROTON EXCHANGER (EUROFUNG)"/>
    <property type="match status" value="1"/>
</dbReference>
<evidence type="ECO:0000256" key="1">
    <source>
        <dbReference type="ARBA" id="ARBA00004141"/>
    </source>
</evidence>
<sequence>MLHPVLDLSDLNVILVVSSFYALVIGFISLKVKQNWYLGEALPAFVTGVVFGPFGANLVRALPAGRSQIENTANEITYSLTRLVIGIQLVKVGYELPKKYLKRRFKEMTICLLPLMAIGWIATSTCIKLMIPRISFLAALIIGSCVTCTDPILSQAIAKGPFADNYVRRHLREFISSEAGANDGFGFPFLLLGVSLLRYAGTPTNAIVLEEFDLAKGEPDLLGATDVGRFGGGAGTALKHWFVEGFLYMIVLGTAYGAVVGFVCRKILDVSTKMKWIDPGSFTLLPAVLGIFIVGSCGCFGSDETLACFIAGSMLNWDGLYNAELQARHDSFNSALETLLNYLTFGYLGAVMPWNEFHMPETTGVTIPRLLGLGMLVLIFRRIPAIMAGYRFMPEICSNWTEALFMGHFGPIGVGSIAYVEYARRLFPEGESDREINALTNAMRPVVYWLVLFSIIVHGLSVPFLHMLYKAWDVPRVHDHPVEVALLSENEPLPNNSTANPQRHSVLVNNRFAEPDSSAEDSDEEKELREHRASTERIRPRSERSSSSHSLEMQVSRESARLSREADPRNIV</sequence>
<feature type="transmembrane region" description="Helical" evidence="6">
    <location>
        <begin position="108"/>
        <end position="131"/>
    </location>
</feature>
<feature type="compositionally biased region" description="Basic and acidic residues" evidence="5">
    <location>
        <begin position="558"/>
        <end position="572"/>
    </location>
</feature>
<dbReference type="PANTHER" id="PTHR31382">
    <property type="entry name" value="NA(+)/H(+) ANTIPORTER"/>
    <property type="match status" value="1"/>
</dbReference>
<feature type="transmembrane region" description="Helical" evidence="6">
    <location>
        <begin position="362"/>
        <end position="380"/>
    </location>
</feature>
<evidence type="ECO:0000313" key="8">
    <source>
        <dbReference type="EMBL" id="OJI98445.1"/>
    </source>
</evidence>
<dbReference type="STRING" id="1036611.A0A1L9PAE2"/>
<evidence type="ECO:0000259" key="7">
    <source>
        <dbReference type="Pfam" id="PF00999"/>
    </source>
</evidence>
<dbReference type="Proteomes" id="UP000184073">
    <property type="component" value="Unassembled WGS sequence"/>
</dbReference>
<dbReference type="GO" id="GO:0120029">
    <property type="term" value="P:proton export across plasma membrane"/>
    <property type="evidence" value="ECO:0007669"/>
    <property type="project" value="InterPro"/>
</dbReference>
<feature type="region of interest" description="Disordered" evidence="5">
    <location>
        <begin position="514"/>
        <end position="572"/>
    </location>
</feature>
<feature type="transmembrane region" description="Helical" evidence="6">
    <location>
        <begin position="12"/>
        <end position="30"/>
    </location>
</feature>
<organism evidence="8 9">
    <name type="scientific">Aspergillus versicolor CBS 583.65</name>
    <dbReference type="NCBI Taxonomy" id="1036611"/>
    <lineage>
        <taxon>Eukaryota</taxon>
        <taxon>Fungi</taxon>
        <taxon>Dikarya</taxon>
        <taxon>Ascomycota</taxon>
        <taxon>Pezizomycotina</taxon>
        <taxon>Eurotiomycetes</taxon>
        <taxon>Eurotiomycetidae</taxon>
        <taxon>Eurotiales</taxon>
        <taxon>Aspergillaceae</taxon>
        <taxon>Aspergillus</taxon>
        <taxon>Aspergillus subgen. Nidulantes</taxon>
    </lineage>
</organism>
<dbReference type="GeneID" id="63721575"/>
<dbReference type="GO" id="GO:0005886">
    <property type="term" value="C:plasma membrane"/>
    <property type="evidence" value="ECO:0007669"/>
    <property type="project" value="InterPro"/>
</dbReference>
<protein>
    <recommendedName>
        <fullName evidence="7">Cation/H+ exchanger transmembrane domain-containing protein</fullName>
    </recommendedName>
</protein>
<name>A0A1L9PAE2_ASPVE</name>
<keyword evidence="3 6" id="KW-1133">Transmembrane helix</keyword>
<proteinExistence type="predicted"/>
<comment type="subcellular location">
    <subcellularLocation>
        <location evidence="1">Membrane</location>
        <topology evidence="1">Multi-pass membrane protein</topology>
    </subcellularLocation>
</comment>
<dbReference type="EMBL" id="KV878126">
    <property type="protein sequence ID" value="OJI98445.1"/>
    <property type="molecule type" value="Genomic_DNA"/>
</dbReference>
<dbReference type="VEuPathDB" id="FungiDB:ASPVEDRAFT_123266"/>
<dbReference type="GO" id="GO:0036376">
    <property type="term" value="P:sodium ion export across plasma membrane"/>
    <property type="evidence" value="ECO:0007669"/>
    <property type="project" value="InterPro"/>
</dbReference>
<evidence type="ECO:0000313" key="9">
    <source>
        <dbReference type="Proteomes" id="UP000184073"/>
    </source>
</evidence>
<feature type="compositionally biased region" description="Basic and acidic residues" evidence="5">
    <location>
        <begin position="526"/>
        <end position="546"/>
    </location>
</feature>
<feature type="transmembrane region" description="Helical" evidence="6">
    <location>
        <begin position="137"/>
        <end position="158"/>
    </location>
</feature>
<keyword evidence="2 6" id="KW-0812">Transmembrane</keyword>
<evidence type="ECO:0000256" key="3">
    <source>
        <dbReference type="ARBA" id="ARBA00022989"/>
    </source>
</evidence>
<dbReference type="GO" id="GO:0042391">
    <property type="term" value="P:regulation of membrane potential"/>
    <property type="evidence" value="ECO:0007669"/>
    <property type="project" value="InterPro"/>
</dbReference>
<keyword evidence="9" id="KW-1185">Reference proteome</keyword>
<evidence type="ECO:0000256" key="4">
    <source>
        <dbReference type="ARBA" id="ARBA00023136"/>
    </source>
</evidence>